<comment type="similarity">
    <text evidence="2">Belongs to the MIF family.</text>
</comment>
<dbReference type="GO" id="GO:0004167">
    <property type="term" value="F:dopachrome isomerase activity"/>
    <property type="evidence" value="ECO:0007669"/>
    <property type="project" value="UniProtKB-EC"/>
</dbReference>
<evidence type="ECO:0000313" key="14">
    <source>
        <dbReference type="Proteomes" id="UP000325440"/>
    </source>
</evidence>
<proteinExistence type="inferred from homology"/>
<dbReference type="GO" id="GO:0050178">
    <property type="term" value="F:phenylpyruvate tautomerase activity"/>
    <property type="evidence" value="ECO:0007669"/>
    <property type="project" value="UniProtKB-EC"/>
</dbReference>
<sequence>MPTLSIVTNLPKNQIPPNFLANASKLVSQILKTPELHVAVKIKAGQQMFWCNSDSLCGLGNLAGTGIYGLEKNKYYSSLLFDFLEKELGIPETRLYISFVEQKPSNVGIRGTTLEALIQ</sequence>
<dbReference type="EC" id="5.3.2.1" evidence="9"/>
<keyword evidence="3" id="KW-0202">Cytokine</keyword>
<evidence type="ECO:0000256" key="7">
    <source>
        <dbReference type="ARBA" id="ARBA00036823"/>
    </source>
</evidence>
<evidence type="ECO:0000256" key="11">
    <source>
        <dbReference type="ARBA" id="ARBA00041912"/>
    </source>
</evidence>
<dbReference type="SUPFAM" id="SSF55331">
    <property type="entry name" value="Tautomerase/MIF"/>
    <property type="match status" value="1"/>
</dbReference>
<keyword evidence="14" id="KW-1185">Reference proteome</keyword>
<comment type="catalytic activity">
    <reaction evidence="6">
        <text>3-phenylpyruvate = enol-phenylpyruvate</text>
        <dbReference type="Rhea" id="RHEA:17097"/>
        <dbReference type="ChEBI" id="CHEBI:16815"/>
        <dbReference type="ChEBI" id="CHEBI:18005"/>
        <dbReference type="EC" id="5.3.2.1"/>
    </reaction>
</comment>
<dbReference type="InterPro" id="IPR014347">
    <property type="entry name" value="Tautomerase/MIF_sf"/>
</dbReference>
<evidence type="ECO:0000256" key="9">
    <source>
        <dbReference type="ARBA" id="ARBA00039086"/>
    </source>
</evidence>
<evidence type="ECO:0000256" key="5">
    <source>
        <dbReference type="ARBA" id="ARBA00023235"/>
    </source>
</evidence>
<name>A0A5E4M4P7_9HEMI</name>
<dbReference type="Proteomes" id="UP000325440">
    <property type="component" value="Unassembled WGS sequence"/>
</dbReference>
<dbReference type="PANTHER" id="PTHR11954:SF6">
    <property type="entry name" value="MACROPHAGE MIGRATION INHIBITORY FACTOR"/>
    <property type="match status" value="1"/>
</dbReference>
<evidence type="ECO:0000256" key="3">
    <source>
        <dbReference type="ARBA" id="ARBA00022514"/>
    </source>
</evidence>
<comment type="subcellular location">
    <subcellularLocation>
        <location evidence="1">Secreted</location>
    </subcellularLocation>
</comment>
<accession>A0A5E4M4P7</accession>
<dbReference type="EC" id="5.3.3.12" evidence="8"/>
<gene>
    <name evidence="13" type="ORF">CINCED_3A022375</name>
</gene>
<evidence type="ECO:0000256" key="10">
    <source>
        <dbReference type="ARBA" id="ARBA00041631"/>
    </source>
</evidence>
<dbReference type="EMBL" id="CABPRJ010000006">
    <property type="protein sequence ID" value="VVC24839.1"/>
    <property type="molecule type" value="Genomic_DNA"/>
</dbReference>
<protein>
    <recommendedName>
        <fullName evidence="12">L-dopachrome isomerase</fullName>
        <ecNumber evidence="9">5.3.2.1</ecNumber>
        <ecNumber evidence="8">5.3.3.12</ecNumber>
    </recommendedName>
    <alternativeName>
        <fullName evidence="10">L-dopachrome tautomerase</fullName>
    </alternativeName>
    <alternativeName>
        <fullName evidence="11">Phenylpyruvate tautomerase</fullName>
    </alternativeName>
</protein>
<dbReference type="Gene3D" id="3.30.429.10">
    <property type="entry name" value="Macrophage Migration Inhibitory Factor"/>
    <property type="match status" value="1"/>
</dbReference>
<keyword evidence="4" id="KW-0964">Secreted</keyword>
<dbReference type="PANTHER" id="PTHR11954">
    <property type="entry name" value="D-DOPACHROME DECARBOXYLASE"/>
    <property type="match status" value="1"/>
</dbReference>
<dbReference type="OrthoDB" id="255819at2759"/>
<evidence type="ECO:0000256" key="12">
    <source>
        <dbReference type="ARBA" id="ARBA00042730"/>
    </source>
</evidence>
<evidence type="ECO:0000256" key="8">
    <source>
        <dbReference type="ARBA" id="ARBA00038932"/>
    </source>
</evidence>
<comment type="catalytic activity">
    <reaction evidence="7">
        <text>L-dopachrome = 5,6-dihydroxyindole-2-carboxylate</text>
        <dbReference type="Rhea" id="RHEA:13041"/>
        <dbReference type="ChEBI" id="CHEBI:16875"/>
        <dbReference type="ChEBI" id="CHEBI:57509"/>
        <dbReference type="EC" id="5.3.3.12"/>
    </reaction>
</comment>
<dbReference type="GO" id="GO:0005125">
    <property type="term" value="F:cytokine activity"/>
    <property type="evidence" value="ECO:0007669"/>
    <property type="project" value="UniProtKB-KW"/>
</dbReference>
<keyword evidence="5" id="KW-0413">Isomerase</keyword>
<evidence type="ECO:0000256" key="6">
    <source>
        <dbReference type="ARBA" id="ARBA00036735"/>
    </source>
</evidence>
<evidence type="ECO:0000313" key="13">
    <source>
        <dbReference type="EMBL" id="VVC24839.1"/>
    </source>
</evidence>
<dbReference type="Pfam" id="PF01187">
    <property type="entry name" value="MIF"/>
    <property type="match status" value="1"/>
</dbReference>
<organism evidence="13 14">
    <name type="scientific">Cinara cedri</name>
    <dbReference type="NCBI Taxonomy" id="506608"/>
    <lineage>
        <taxon>Eukaryota</taxon>
        <taxon>Metazoa</taxon>
        <taxon>Ecdysozoa</taxon>
        <taxon>Arthropoda</taxon>
        <taxon>Hexapoda</taxon>
        <taxon>Insecta</taxon>
        <taxon>Pterygota</taxon>
        <taxon>Neoptera</taxon>
        <taxon>Paraneoptera</taxon>
        <taxon>Hemiptera</taxon>
        <taxon>Sternorrhyncha</taxon>
        <taxon>Aphidomorpha</taxon>
        <taxon>Aphidoidea</taxon>
        <taxon>Aphididae</taxon>
        <taxon>Lachninae</taxon>
        <taxon>Cinara</taxon>
    </lineage>
</organism>
<evidence type="ECO:0000256" key="1">
    <source>
        <dbReference type="ARBA" id="ARBA00004613"/>
    </source>
</evidence>
<evidence type="ECO:0000256" key="2">
    <source>
        <dbReference type="ARBA" id="ARBA00005851"/>
    </source>
</evidence>
<dbReference type="InterPro" id="IPR001398">
    <property type="entry name" value="Macrophage_inhib_fac"/>
</dbReference>
<dbReference type="AlphaFoldDB" id="A0A5E4M4P7"/>
<evidence type="ECO:0000256" key="4">
    <source>
        <dbReference type="ARBA" id="ARBA00022525"/>
    </source>
</evidence>
<reference evidence="13 14" key="1">
    <citation type="submission" date="2019-08" db="EMBL/GenBank/DDBJ databases">
        <authorList>
            <person name="Alioto T."/>
            <person name="Alioto T."/>
            <person name="Gomez Garrido J."/>
        </authorList>
    </citation>
    <scope>NUCLEOTIDE SEQUENCE [LARGE SCALE GENOMIC DNA]</scope>
</reference>
<dbReference type="GO" id="GO:0005615">
    <property type="term" value="C:extracellular space"/>
    <property type="evidence" value="ECO:0007669"/>
    <property type="project" value="UniProtKB-KW"/>
</dbReference>